<reference evidence="2" key="1">
    <citation type="submission" date="2014-09" db="EMBL/GenBank/DDBJ databases">
        <authorList>
            <person name="Magalhaes I.L.F."/>
            <person name="Oliveira U."/>
            <person name="Santos F.R."/>
            <person name="Vidigal T.H.D.A."/>
            <person name="Brescovit A.D."/>
            <person name="Santos A.J."/>
        </authorList>
    </citation>
    <scope>NUCLEOTIDE SEQUENCE</scope>
    <source>
        <tissue evidence="2">Shoot tissue taken approximately 20 cm above the soil surface</tissue>
    </source>
</reference>
<reference evidence="2" key="2">
    <citation type="journal article" date="2015" name="Data Brief">
        <title>Shoot transcriptome of the giant reed, Arundo donax.</title>
        <authorList>
            <person name="Barrero R.A."/>
            <person name="Guerrero F.D."/>
            <person name="Moolhuijzen P."/>
            <person name="Goolsby J.A."/>
            <person name="Tidwell J."/>
            <person name="Bellgard S.E."/>
            <person name="Bellgard M.I."/>
        </authorList>
    </citation>
    <scope>NUCLEOTIDE SEQUENCE</scope>
    <source>
        <tissue evidence="2">Shoot tissue taken approximately 20 cm above the soil surface</tissue>
    </source>
</reference>
<keyword evidence="1" id="KW-0812">Transmembrane</keyword>
<keyword evidence="1" id="KW-0472">Membrane</keyword>
<proteinExistence type="predicted"/>
<protein>
    <submittedName>
        <fullName evidence="2">Uncharacterized protein</fullName>
    </submittedName>
</protein>
<organism evidence="2">
    <name type="scientific">Arundo donax</name>
    <name type="common">Giant reed</name>
    <name type="synonym">Donax arundinaceus</name>
    <dbReference type="NCBI Taxonomy" id="35708"/>
    <lineage>
        <taxon>Eukaryota</taxon>
        <taxon>Viridiplantae</taxon>
        <taxon>Streptophyta</taxon>
        <taxon>Embryophyta</taxon>
        <taxon>Tracheophyta</taxon>
        <taxon>Spermatophyta</taxon>
        <taxon>Magnoliopsida</taxon>
        <taxon>Liliopsida</taxon>
        <taxon>Poales</taxon>
        <taxon>Poaceae</taxon>
        <taxon>PACMAD clade</taxon>
        <taxon>Arundinoideae</taxon>
        <taxon>Arundineae</taxon>
        <taxon>Arundo</taxon>
    </lineage>
</organism>
<feature type="transmembrane region" description="Helical" evidence="1">
    <location>
        <begin position="43"/>
        <end position="62"/>
    </location>
</feature>
<keyword evidence="1" id="KW-1133">Transmembrane helix</keyword>
<evidence type="ECO:0000256" key="1">
    <source>
        <dbReference type="SAM" id="Phobius"/>
    </source>
</evidence>
<evidence type="ECO:0000313" key="2">
    <source>
        <dbReference type="EMBL" id="JAD53996.1"/>
    </source>
</evidence>
<name>A0A0A9AS90_ARUDO</name>
<dbReference type="EMBL" id="GBRH01243899">
    <property type="protein sequence ID" value="JAD53996.1"/>
    <property type="molecule type" value="Transcribed_RNA"/>
</dbReference>
<dbReference type="AlphaFoldDB" id="A0A0A9AS90"/>
<accession>A0A0A9AS90</accession>
<sequence length="79" mass="9329">MKLTTKILAFQRIEVFMRLLLLTSWRFGSHIYCSVCSNGYESVAILILAKPHYLAIVWVLWFHMIVRKYTLGFQTFSLN</sequence>